<accession>A0A0T7APQ2</accession>
<dbReference type="STRING" id="28131.BWX40_10400"/>
<reference evidence="2 3" key="1">
    <citation type="journal article" date="2016" name="DNA Res.">
        <title>The complete genome sequencing of Prevotella intermedia strain OMA14 and a subsequent fine-scale, intra-species genomic comparison reveal an unusual amplification of conjugative and mobile transposons and identify a novel Prevotella-lineage-specific repeat.</title>
        <authorList>
            <person name="Naito M."/>
            <person name="Ogura Y."/>
            <person name="Itoh T."/>
            <person name="Shoji M."/>
            <person name="Okamoto M."/>
            <person name="Hayashi T."/>
            <person name="Nakayama K."/>
        </authorList>
    </citation>
    <scope>NUCLEOTIDE SEQUENCE [LARGE SCALE GENOMIC DNA]</scope>
    <source>
        <strain evidence="2 3">OMA14</strain>
    </source>
</reference>
<dbReference type="EMBL" id="AP014598">
    <property type="protein sequence ID" value="BAU19085.1"/>
    <property type="molecule type" value="Genomic_DNA"/>
</dbReference>
<proteinExistence type="predicted"/>
<evidence type="ECO:0000313" key="3">
    <source>
        <dbReference type="Proteomes" id="UP000217431"/>
    </source>
</evidence>
<feature type="domain" description="Inhibitor I9" evidence="1">
    <location>
        <begin position="37"/>
        <end position="75"/>
    </location>
</feature>
<dbReference type="RefSeq" id="WP_096409075.1">
    <property type="nucleotide sequence ID" value="NZ_AP014598.1"/>
</dbReference>
<dbReference type="Gene3D" id="3.30.70.80">
    <property type="entry name" value="Peptidase S8 propeptide/proteinase inhibitor I9"/>
    <property type="match status" value="1"/>
</dbReference>
<gene>
    <name evidence="2" type="ORF">PIOMA14_II_0581</name>
</gene>
<protein>
    <recommendedName>
        <fullName evidence="1">Inhibitor I9 domain-containing protein</fullName>
    </recommendedName>
</protein>
<organism evidence="2 3">
    <name type="scientific">Prevotella intermedia</name>
    <dbReference type="NCBI Taxonomy" id="28131"/>
    <lineage>
        <taxon>Bacteria</taxon>
        <taxon>Pseudomonadati</taxon>
        <taxon>Bacteroidota</taxon>
        <taxon>Bacteroidia</taxon>
        <taxon>Bacteroidales</taxon>
        <taxon>Prevotellaceae</taxon>
        <taxon>Prevotella</taxon>
    </lineage>
</organism>
<dbReference type="InterPro" id="IPR010259">
    <property type="entry name" value="S8pro/Inhibitor_I9"/>
</dbReference>
<sequence>MDKISFELQREMNSRPFGEFDVIITLMEGVNADSLNLKSYRVLMSNILAARLTAKEVQALAQNEGVEAIEPDAQVGIL</sequence>
<dbReference type="AlphaFoldDB" id="A0A0T7APQ2"/>
<name>A0A0T7APQ2_PREIN</name>
<dbReference type="Proteomes" id="UP000217431">
    <property type="component" value="Chromosome II"/>
</dbReference>
<dbReference type="Pfam" id="PF05922">
    <property type="entry name" value="Inhibitor_I9"/>
    <property type="match status" value="1"/>
</dbReference>
<evidence type="ECO:0000313" key="2">
    <source>
        <dbReference type="EMBL" id="BAU19085.1"/>
    </source>
</evidence>
<dbReference type="InterPro" id="IPR037045">
    <property type="entry name" value="S8pro/Inhibitor_I9_sf"/>
</dbReference>
<evidence type="ECO:0000259" key="1">
    <source>
        <dbReference type="Pfam" id="PF05922"/>
    </source>
</evidence>